<evidence type="ECO:0000256" key="3">
    <source>
        <dbReference type="ARBA" id="ARBA00023125"/>
    </source>
</evidence>
<dbReference type="EMBL" id="CACTIH010001839">
    <property type="protein sequence ID" value="CAA2965265.1"/>
    <property type="molecule type" value="Genomic_DNA"/>
</dbReference>
<dbReference type="InterPro" id="IPR044579">
    <property type="entry name" value="bHLH11/121"/>
</dbReference>
<reference evidence="9 10" key="1">
    <citation type="submission" date="2019-12" db="EMBL/GenBank/DDBJ databases">
        <authorList>
            <person name="Alioto T."/>
            <person name="Alioto T."/>
            <person name="Gomez Garrido J."/>
        </authorList>
    </citation>
    <scope>NUCLEOTIDE SEQUENCE [LARGE SCALE GENOMIC DNA]</scope>
</reference>
<evidence type="ECO:0000256" key="7">
    <source>
        <dbReference type="SAM" id="MobiDB-lite"/>
    </source>
</evidence>
<feature type="coiled-coil region" evidence="6">
    <location>
        <begin position="88"/>
        <end position="143"/>
    </location>
</feature>
<accession>A0A8S0Q9Y0</accession>
<evidence type="ECO:0000313" key="9">
    <source>
        <dbReference type="EMBL" id="CAA2965265.1"/>
    </source>
</evidence>
<gene>
    <name evidence="9" type="ORF">OLEA9_A029219</name>
</gene>
<dbReference type="OrthoDB" id="515493at2759"/>
<keyword evidence="5" id="KW-0539">Nucleus</keyword>
<feature type="region of interest" description="Disordered" evidence="7">
    <location>
        <begin position="1"/>
        <end position="34"/>
    </location>
</feature>
<comment type="subcellular location">
    <subcellularLocation>
        <location evidence="1">Nucleus</location>
    </subcellularLocation>
</comment>
<proteinExistence type="predicted"/>
<name>A0A8S0Q9Y0_OLEEU</name>
<dbReference type="GO" id="GO:0003677">
    <property type="term" value="F:DNA binding"/>
    <property type="evidence" value="ECO:0007669"/>
    <property type="project" value="UniProtKB-KW"/>
</dbReference>
<dbReference type="PROSITE" id="PS50888">
    <property type="entry name" value="BHLH"/>
    <property type="match status" value="1"/>
</dbReference>
<dbReference type="GO" id="GO:0005634">
    <property type="term" value="C:nucleus"/>
    <property type="evidence" value="ECO:0007669"/>
    <property type="project" value="UniProtKB-SubCell"/>
</dbReference>
<comment type="caution">
    <text evidence="9">The sequence shown here is derived from an EMBL/GenBank/DDBJ whole genome shotgun (WGS) entry which is preliminary data.</text>
</comment>
<dbReference type="PANTHER" id="PTHR47001">
    <property type="entry name" value="TRANSCRIPTION FACTOR BHLH121"/>
    <property type="match status" value="1"/>
</dbReference>
<feature type="compositionally biased region" description="Polar residues" evidence="7">
    <location>
        <begin position="266"/>
        <end position="275"/>
    </location>
</feature>
<feature type="domain" description="BHLH" evidence="8">
    <location>
        <begin position="48"/>
        <end position="98"/>
    </location>
</feature>
<dbReference type="AlphaFoldDB" id="A0A8S0Q9Y0"/>
<evidence type="ECO:0000256" key="4">
    <source>
        <dbReference type="ARBA" id="ARBA00023163"/>
    </source>
</evidence>
<protein>
    <submittedName>
        <fullName evidence="9">Transcription factor bHLH121 isoform X1</fullName>
    </submittedName>
</protein>
<keyword evidence="3" id="KW-0238">DNA-binding</keyword>
<dbReference type="PANTHER" id="PTHR47001:SF1">
    <property type="entry name" value="TRANSCRIPTION FACTOR BHLH11"/>
    <property type="match status" value="1"/>
</dbReference>
<feature type="compositionally biased region" description="Basic and acidic residues" evidence="7">
    <location>
        <begin position="233"/>
        <end position="253"/>
    </location>
</feature>
<dbReference type="GO" id="GO:0006879">
    <property type="term" value="P:intracellular iron ion homeostasis"/>
    <property type="evidence" value="ECO:0007669"/>
    <property type="project" value="InterPro"/>
</dbReference>
<evidence type="ECO:0000259" key="8">
    <source>
        <dbReference type="PROSITE" id="PS50888"/>
    </source>
</evidence>
<dbReference type="SMART" id="SM00353">
    <property type="entry name" value="HLH"/>
    <property type="match status" value="1"/>
</dbReference>
<keyword evidence="6" id="KW-0175">Coiled coil</keyword>
<evidence type="ECO:0000256" key="1">
    <source>
        <dbReference type="ARBA" id="ARBA00004123"/>
    </source>
</evidence>
<dbReference type="GO" id="GO:0003700">
    <property type="term" value="F:DNA-binding transcription factor activity"/>
    <property type="evidence" value="ECO:0007669"/>
    <property type="project" value="InterPro"/>
</dbReference>
<dbReference type="InterPro" id="IPR011598">
    <property type="entry name" value="bHLH_dom"/>
</dbReference>
<dbReference type="Gene3D" id="4.10.280.10">
    <property type="entry name" value="Helix-loop-helix DNA-binding domain"/>
    <property type="match status" value="1"/>
</dbReference>
<keyword evidence="4" id="KW-0804">Transcription</keyword>
<dbReference type="CDD" id="cd11446">
    <property type="entry name" value="bHLH_AtILR3_like"/>
    <property type="match status" value="1"/>
</dbReference>
<dbReference type="SUPFAM" id="SSF47459">
    <property type="entry name" value="HLH, helix-loop-helix DNA-binding domain"/>
    <property type="match status" value="1"/>
</dbReference>
<sequence length="339" mass="38358">MDQLDSDPLFQSIQAPNNFQPQPDLRLPSSRSQPDCRLEAEVKDCIAARKVQKADREKLRRDRLNDQFTELGNALDPDRPKNDKVSILTDTIQMLKDLTAQVDRLKAEYSTLTEESRELTQEKNDLREEKTSLKSDIECLNAQYQQRLQSMYPWLGMDHSVVMHPPTYPFPMPMPIPTGPIPMHPSVHPYPYYGNQNPTTFVPYVTHNNTMMEQQSTHVSHVAQPGNRSHVSSKQDSRNKSSDGESSIEKSDDSNDVATDLELKTPGSTSDLDSSSKQRKSRKLPRKENSHTDGSSSSGSLLVVQRAMSDPRKRGITRTMKILFWVFPGVQMGGCDREG</sequence>
<evidence type="ECO:0000256" key="6">
    <source>
        <dbReference type="SAM" id="Coils"/>
    </source>
</evidence>
<keyword evidence="2" id="KW-0805">Transcription regulation</keyword>
<evidence type="ECO:0000256" key="2">
    <source>
        <dbReference type="ARBA" id="ARBA00023015"/>
    </source>
</evidence>
<feature type="region of interest" description="Disordered" evidence="7">
    <location>
        <begin position="215"/>
        <end position="311"/>
    </location>
</feature>
<feature type="compositionally biased region" description="Low complexity" evidence="7">
    <location>
        <begin position="294"/>
        <end position="304"/>
    </location>
</feature>
<dbReference type="Proteomes" id="UP000594638">
    <property type="component" value="Unassembled WGS sequence"/>
</dbReference>
<evidence type="ECO:0000256" key="5">
    <source>
        <dbReference type="ARBA" id="ARBA00023242"/>
    </source>
</evidence>
<dbReference type="Gramene" id="OE9A029219T1">
    <property type="protein sequence ID" value="OE9A029219C1"/>
    <property type="gene ID" value="OE9A029219"/>
</dbReference>
<dbReference type="Pfam" id="PF23177">
    <property type="entry name" value="bHLH_IRO3"/>
    <property type="match status" value="1"/>
</dbReference>
<organism evidence="9 10">
    <name type="scientific">Olea europaea subsp. europaea</name>
    <dbReference type="NCBI Taxonomy" id="158383"/>
    <lineage>
        <taxon>Eukaryota</taxon>
        <taxon>Viridiplantae</taxon>
        <taxon>Streptophyta</taxon>
        <taxon>Embryophyta</taxon>
        <taxon>Tracheophyta</taxon>
        <taxon>Spermatophyta</taxon>
        <taxon>Magnoliopsida</taxon>
        <taxon>eudicotyledons</taxon>
        <taxon>Gunneridae</taxon>
        <taxon>Pentapetalae</taxon>
        <taxon>asterids</taxon>
        <taxon>lamiids</taxon>
        <taxon>Lamiales</taxon>
        <taxon>Oleaceae</taxon>
        <taxon>Oleeae</taxon>
        <taxon>Olea</taxon>
    </lineage>
</organism>
<evidence type="ECO:0000313" key="10">
    <source>
        <dbReference type="Proteomes" id="UP000594638"/>
    </source>
</evidence>
<keyword evidence="10" id="KW-1185">Reference proteome</keyword>
<dbReference type="InterPro" id="IPR036638">
    <property type="entry name" value="HLH_DNA-bd_sf"/>
</dbReference>
<feature type="compositionally biased region" description="Polar residues" evidence="7">
    <location>
        <begin position="9"/>
        <end position="21"/>
    </location>
</feature>
<dbReference type="InterPro" id="IPR057075">
    <property type="entry name" value="bHLH_IRO3"/>
</dbReference>
<dbReference type="GO" id="GO:0046983">
    <property type="term" value="F:protein dimerization activity"/>
    <property type="evidence" value="ECO:0007669"/>
    <property type="project" value="InterPro"/>
</dbReference>